<feature type="region of interest" description="Disordered" evidence="1">
    <location>
        <begin position="37"/>
        <end position="72"/>
    </location>
</feature>
<sequence>MQEELTQTSIPKQPPSDVLIVSDEDTPRCETSFAQSTQINLPISEEATGAGPTVTGTSEGVPGGEPSINGPTAEEMVESDFVEKENDTNFGAVASVGVQLNTQYLGALVTSVSIRLDGAFSTSESSQHDNVGTIYY</sequence>
<organism evidence="2">
    <name type="scientific">Attheya septentrionalis</name>
    <dbReference type="NCBI Taxonomy" id="420275"/>
    <lineage>
        <taxon>Eukaryota</taxon>
        <taxon>Sar</taxon>
        <taxon>Stramenopiles</taxon>
        <taxon>Ochrophyta</taxon>
        <taxon>Bacillariophyta</taxon>
        <taxon>Coscinodiscophyceae</taxon>
        <taxon>Chaetocerotophycidae</taxon>
        <taxon>Chaetocerotales</taxon>
        <taxon>Attheyaceae</taxon>
        <taxon>Attheya</taxon>
    </lineage>
</organism>
<name>A0A7S2UQL8_9STRA</name>
<proteinExistence type="predicted"/>
<dbReference type="EMBL" id="HBHQ01026075">
    <property type="protein sequence ID" value="CAD9825798.1"/>
    <property type="molecule type" value="Transcribed_RNA"/>
</dbReference>
<protein>
    <submittedName>
        <fullName evidence="2">Uncharacterized protein</fullName>
    </submittedName>
</protein>
<gene>
    <name evidence="2" type="ORF">ASEP1449_LOCUS17632</name>
</gene>
<evidence type="ECO:0000256" key="1">
    <source>
        <dbReference type="SAM" id="MobiDB-lite"/>
    </source>
</evidence>
<dbReference type="AlphaFoldDB" id="A0A7S2UQL8"/>
<accession>A0A7S2UQL8</accession>
<evidence type="ECO:0000313" key="2">
    <source>
        <dbReference type="EMBL" id="CAD9825798.1"/>
    </source>
</evidence>
<reference evidence="2" key="1">
    <citation type="submission" date="2021-01" db="EMBL/GenBank/DDBJ databases">
        <authorList>
            <person name="Corre E."/>
            <person name="Pelletier E."/>
            <person name="Niang G."/>
            <person name="Scheremetjew M."/>
            <person name="Finn R."/>
            <person name="Kale V."/>
            <person name="Holt S."/>
            <person name="Cochrane G."/>
            <person name="Meng A."/>
            <person name="Brown T."/>
            <person name="Cohen L."/>
        </authorList>
    </citation>
    <scope>NUCLEOTIDE SEQUENCE</scope>
    <source>
        <strain evidence="2">CCMP2084</strain>
    </source>
</reference>